<dbReference type="EMBL" id="NMRN01000003">
    <property type="protein sequence ID" value="PAS94906.1"/>
    <property type="molecule type" value="Genomic_DNA"/>
</dbReference>
<evidence type="ECO:0000313" key="5">
    <source>
        <dbReference type="EMBL" id="PAS94906.1"/>
    </source>
</evidence>
<feature type="region of interest" description="Disordered" evidence="1">
    <location>
        <begin position="52"/>
        <end position="137"/>
    </location>
</feature>
<dbReference type="OrthoDB" id="8563804at2"/>
<keyword evidence="7" id="KW-1185">Reference proteome</keyword>
<dbReference type="GO" id="GO:0032153">
    <property type="term" value="C:cell division site"/>
    <property type="evidence" value="ECO:0007669"/>
    <property type="project" value="TreeGrafter"/>
</dbReference>
<accession>A0A272EXY8</accession>
<dbReference type="Proteomes" id="UP000623509">
    <property type="component" value="Unassembled WGS sequence"/>
</dbReference>
<evidence type="ECO:0000256" key="1">
    <source>
        <dbReference type="SAM" id="MobiDB-lite"/>
    </source>
</evidence>
<gene>
    <name evidence="4" type="ORF">BGI27_02190</name>
    <name evidence="5" type="ORF">CGU29_01975</name>
</gene>
<evidence type="ECO:0000313" key="6">
    <source>
        <dbReference type="Proteomes" id="UP000216107"/>
    </source>
</evidence>
<name>A0A272EXY8_9RHOO</name>
<dbReference type="Proteomes" id="UP000216107">
    <property type="component" value="Unassembled WGS sequence"/>
</dbReference>
<evidence type="ECO:0000256" key="2">
    <source>
        <dbReference type="SAM" id="Phobius"/>
    </source>
</evidence>
<dbReference type="EMBL" id="MDUX01000004">
    <property type="protein sequence ID" value="KAF7600525.1"/>
    <property type="molecule type" value="Genomic_DNA"/>
</dbReference>
<dbReference type="InterPro" id="IPR036680">
    <property type="entry name" value="SPOR-like_sf"/>
</dbReference>
<feature type="transmembrane region" description="Helical" evidence="2">
    <location>
        <begin position="18"/>
        <end position="36"/>
    </location>
</feature>
<proteinExistence type="predicted"/>
<dbReference type="InterPro" id="IPR007730">
    <property type="entry name" value="SPOR-like_dom"/>
</dbReference>
<dbReference type="PANTHER" id="PTHR38687:SF1">
    <property type="entry name" value="CELL DIVISION PROTEIN DEDD"/>
    <property type="match status" value="1"/>
</dbReference>
<dbReference type="PANTHER" id="PTHR38687">
    <property type="entry name" value="CELL DIVISION PROTEIN DEDD-RELATED"/>
    <property type="match status" value="1"/>
</dbReference>
<sequence length="229" mass="23895">MAENDVQLDLKKRARRRLVGAIALALLAAIVLPMVMDSEPLPGSQDLSIRIPAKDQDMLALRPSDKAPAPQPPQLPQVGQEVAPAPIEADPEELPATRTPSPSVPSVSPSVASASSSIRRPERSVASSSAPARNTNEAARARQILEGAGGNAPAAVANGRFFVQLGLYREEANAKGVLTKAREAGIKASSERQGGQFRVIAGPFATRGEADGILAKVRKAGLSGFVTSK</sequence>
<dbReference type="GO" id="GO:0042834">
    <property type="term" value="F:peptidoglycan binding"/>
    <property type="evidence" value="ECO:0007669"/>
    <property type="project" value="InterPro"/>
</dbReference>
<organism evidence="5 6">
    <name type="scientific">Candidatus Dactylopiibacterium carminicum</name>
    <dbReference type="NCBI Taxonomy" id="857335"/>
    <lineage>
        <taxon>Bacteria</taxon>
        <taxon>Pseudomonadati</taxon>
        <taxon>Pseudomonadota</taxon>
        <taxon>Betaproteobacteria</taxon>
        <taxon>Rhodocyclales</taxon>
        <taxon>Rhodocyclaceae</taxon>
        <taxon>Candidatus Dactylopiibacterium</taxon>
    </lineage>
</organism>
<evidence type="ECO:0000259" key="3">
    <source>
        <dbReference type="PROSITE" id="PS51724"/>
    </source>
</evidence>
<dbReference type="Gene3D" id="3.30.70.1070">
    <property type="entry name" value="Sporulation related repeat"/>
    <property type="match status" value="1"/>
</dbReference>
<evidence type="ECO:0000313" key="7">
    <source>
        <dbReference type="Proteomes" id="UP000623509"/>
    </source>
</evidence>
<dbReference type="RefSeq" id="WP_095523281.1">
    <property type="nucleotide sequence ID" value="NZ_MDUX01000004.1"/>
</dbReference>
<dbReference type="PROSITE" id="PS51724">
    <property type="entry name" value="SPOR"/>
    <property type="match status" value="1"/>
</dbReference>
<reference evidence="5 6" key="2">
    <citation type="submission" date="2017-07" db="EMBL/GenBank/DDBJ databases">
        <title>Candidatus Dactylopiibacterium carminicum, a nitrogen-fixing symbiont of the cochineal insect Dactylopius coccus and Dactylopius opuntiae (Hemiptera: Coccoidea: Dactylopiidae).</title>
        <authorList>
            <person name="Vera A."/>
        </authorList>
    </citation>
    <scope>NUCLEOTIDE SEQUENCE [LARGE SCALE GENOMIC DNA]</scope>
    <source>
        <strain evidence="5 6">NFDCM</strain>
    </source>
</reference>
<keyword evidence="2" id="KW-0812">Transmembrane</keyword>
<protein>
    <submittedName>
        <fullName evidence="5">SPOR domain-containing protein</fullName>
    </submittedName>
</protein>
<dbReference type="AlphaFoldDB" id="A0A272EXY8"/>
<keyword evidence="2" id="KW-1133">Transmembrane helix</keyword>
<reference evidence="4 7" key="1">
    <citation type="submission" date="2016-08" db="EMBL/GenBank/DDBJ databases">
        <title>Candidatus Dactylopiibacterium carminicum genome sequence.</title>
        <authorList>
            <person name="Ramirez-Puebla S.T."/>
            <person name="Ormeno-Orrillo E."/>
            <person name="Vera-Ponce De Leon A."/>
            <person name="Luis L."/>
            <person name="Sanchez-Flores A."/>
            <person name="Monica R."/>
            <person name="Martinez-Romero E."/>
        </authorList>
    </citation>
    <scope>NUCLEOTIDE SEQUENCE [LARGE SCALE GENOMIC DNA]</scope>
    <source>
        <strain evidence="4">END1</strain>
    </source>
</reference>
<dbReference type="GO" id="GO:0030428">
    <property type="term" value="C:cell septum"/>
    <property type="evidence" value="ECO:0007669"/>
    <property type="project" value="TreeGrafter"/>
</dbReference>
<comment type="caution">
    <text evidence="5">The sequence shown here is derived from an EMBL/GenBank/DDBJ whole genome shotgun (WGS) entry which is preliminary data.</text>
</comment>
<dbReference type="InterPro" id="IPR052521">
    <property type="entry name" value="Cell_div_SPOR-domain"/>
</dbReference>
<feature type="compositionally biased region" description="Low complexity" evidence="1">
    <location>
        <begin position="100"/>
        <end position="117"/>
    </location>
</feature>
<dbReference type="Pfam" id="PF05036">
    <property type="entry name" value="SPOR"/>
    <property type="match status" value="1"/>
</dbReference>
<dbReference type="SUPFAM" id="SSF110997">
    <property type="entry name" value="Sporulation related repeat"/>
    <property type="match status" value="1"/>
</dbReference>
<feature type="compositionally biased region" description="Polar residues" evidence="1">
    <location>
        <begin position="125"/>
        <end position="137"/>
    </location>
</feature>
<evidence type="ECO:0000313" key="4">
    <source>
        <dbReference type="EMBL" id="KAF7600525.1"/>
    </source>
</evidence>
<dbReference type="GO" id="GO:0032506">
    <property type="term" value="P:cytokinetic process"/>
    <property type="evidence" value="ECO:0007669"/>
    <property type="project" value="TreeGrafter"/>
</dbReference>
<feature type="domain" description="SPOR" evidence="3">
    <location>
        <begin position="155"/>
        <end position="229"/>
    </location>
</feature>
<keyword evidence="2" id="KW-0472">Membrane</keyword>